<accession>A0A6S7BE10</accession>
<evidence type="ECO:0000313" key="2">
    <source>
        <dbReference type="Proteomes" id="UP000494269"/>
    </source>
</evidence>
<sequence>MNVTLNGRMGGPETGVRCLAAIVMLRPKLKAALAPLAVPGLATLDITLWLGGSISACAGPGVEASAKYYAKKETLDVVISVPRAEVAAMGDAATPEAIAACVAQGLEQMPLSAAARALDLQAMREAIREVIPPVARQAGS</sequence>
<evidence type="ECO:0000313" key="1">
    <source>
        <dbReference type="EMBL" id="CAB3709960.1"/>
    </source>
</evidence>
<proteinExistence type="predicted"/>
<dbReference type="EMBL" id="CADIJQ010000004">
    <property type="protein sequence ID" value="CAB3709960.1"/>
    <property type="molecule type" value="Genomic_DNA"/>
</dbReference>
<organism evidence="1 2">
    <name type="scientific">Achromobacter kerstersii</name>
    <dbReference type="NCBI Taxonomy" id="1353890"/>
    <lineage>
        <taxon>Bacteria</taxon>
        <taxon>Pseudomonadati</taxon>
        <taxon>Pseudomonadota</taxon>
        <taxon>Betaproteobacteria</taxon>
        <taxon>Burkholderiales</taxon>
        <taxon>Alcaligenaceae</taxon>
        <taxon>Achromobacter</taxon>
    </lineage>
</organism>
<gene>
    <name evidence="1" type="ORF">LMG3441_03063</name>
</gene>
<keyword evidence="2" id="KW-1185">Reference proteome</keyword>
<dbReference type="AlphaFoldDB" id="A0A6S7BE10"/>
<reference evidence="1 2" key="1">
    <citation type="submission" date="2020-04" db="EMBL/GenBank/DDBJ databases">
        <authorList>
            <person name="De Canck E."/>
        </authorList>
    </citation>
    <scope>NUCLEOTIDE SEQUENCE [LARGE SCALE GENOMIC DNA]</scope>
    <source>
        <strain evidence="1 2">LMG 3441</strain>
    </source>
</reference>
<protein>
    <submittedName>
        <fullName evidence="1">Uncharacterized protein</fullName>
    </submittedName>
</protein>
<name>A0A6S7BE10_9BURK</name>
<dbReference type="Proteomes" id="UP000494269">
    <property type="component" value="Unassembled WGS sequence"/>
</dbReference>
<dbReference type="RefSeq" id="WP_156336530.1">
    <property type="nucleotide sequence ID" value="NZ_CADIJQ010000004.1"/>
</dbReference>